<organism evidence="3 4">
    <name type="scientific">Hohenbuehelia grisea</name>
    <dbReference type="NCBI Taxonomy" id="104357"/>
    <lineage>
        <taxon>Eukaryota</taxon>
        <taxon>Fungi</taxon>
        <taxon>Dikarya</taxon>
        <taxon>Basidiomycota</taxon>
        <taxon>Agaricomycotina</taxon>
        <taxon>Agaricomycetes</taxon>
        <taxon>Agaricomycetidae</taxon>
        <taxon>Agaricales</taxon>
        <taxon>Pleurotineae</taxon>
        <taxon>Pleurotaceae</taxon>
        <taxon>Hohenbuehelia</taxon>
    </lineage>
</organism>
<comment type="caution">
    <text evidence="3">The sequence shown here is derived from an EMBL/GenBank/DDBJ whole genome shotgun (WGS) entry which is preliminary data.</text>
</comment>
<evidence type="ECO:0000256" key="1">
    <source>
        <dbReference type="SAM" id="SignalP"/>
    </source>
</evidence>
<gene>
    <name evidence="3" type="ORF">HGRIS_002108</name>
</gene>
<dbReference type="EMBL" id="JASNQZ010000006">
    <property type="protein sequence ID" value="KAL0955917.1"/>
    <property type="molecule type" value="Genomic_DNA"/>
</dbReference>
<proteinExistence type="predicted"/>
<reference evidence="4" key="1">
    <citation type="submission" date="2024-06" db="EMBL/GenBank/DDBJ databases">
        <title>Multi-omics analyses provide insights into the biosynthesis of the anticancer antibiotic pleurotin in Hohenbuehelia grisea.</title>
        <authorList>
            <person name="Weaver J.A."/>
            <person name="Alberti F."/>
        </authorList>
    </citation>
    <scope>NUCLEOTIDE SEQUENCE [LARGE SCALE GENOMIC DNA]</scope>
    <source>
        <strain evidence="4">T-177</strain>
    </source>
</reference>
<feature type="domain" description="Polysaccharide lyase 14" evidence="2">
    <location>
        <begin position="96"/>
        <end position="193"/>
    </location>
</feature>
<evidence type="ECO:0000313" key="4">
    <source>
        <dbReference type="Proteomes" id="UP001556367"/>
    </source>
</evidence>
<dbReference type="InterPro" id="IPR048958">
    <property type="entry name" value="Polysacc_lyase_14"/>
</dbReference>
<accession>A0ABR3JJN7</accession>
<dbReference type="PANTHER" id="PTHR40124">
    <property type="match status" value="1"/>
</dbReference>
<dbReference type="Gene3D" id="2.60.120.200">
    <property type="match status" value="1"/>
</dbReference>
<dbReference type="Pfam" id="PF21294">
    <property type="entry name" value="Polysacc_lyase_14"/>
    <property type="match status" value="1"/>
</dbReference>
<evidence type="ECO:0000259" key="2">
    <source>
        <dbReference type="Pfam" id="PF21294"/>
    </source>
</evidence>
<feature type="chain" id="PRO_5045516515" description="Polysaccharide lyase 14 domain-containing protein" evidence="1">
    <location>
        <begin position="25"/>
        <end position="202"/>
    </location>
</feature>
<protein>
    <recommendedName>
        <fullName evidence="2">Polysaccharide lyase 14 domain-containing protein</fullName>
    </recommendedName>
</protein>
<name>A0ABR3JJN7_9AGAR</name>
<dbReference type="Proteomes" id="UP001556367">
    <property type="component" value="Unassembled WGS sequence"/>
</dbReference>
<sequence length="202" mass="21159">MYSHPPALAFVVALALTTLSFVSAATLSPEALASQYGLATSTSMPFPTATQSNSDAQNLLVSQWSLGKGRIQDGAGNLAFVDDPFPSKPAPGATRNVTGPVMSVTYPAGSSSHDTGGTQLYTLWNTTDGSTFQTMMVTYEVAFDSNFDWVKGGKMAGLRGGINSTGCSGGHEADGKDCFSIRLMWRKNGLGESTFSISQSCS</sequence>
<feature type="signal peptide" evidence="1">
    <location>
        <begin position="1"/>
        <end position="24"/>
    </location>
</feature>
<dbReference type="PANTHER" id="PTHR40124:SF1">
    <property type="entry name" value="DISAGGREGATASE RELATED REPEAT PROTEIN"/>
    <property type="match status" value="1"/>
</dbReference>
<keyword evidence="4" id="KW-1185">Reference proteome</keyword>
<evidence type="ECO:0000313" key="3">
    <source>
        <dbReference type="EMBL" id="KAL0955917.1"/>
    </source>
</evidence>
<keyword evidence="1" id="KW-0732">Signal</keyword>